<accession>A0A2G8TBE1</accession>
<dbReference type="Gene3D" id="3.40.190.10">
    <property type="entry name" value="Periplasmic binding protein-like II"/>
    <property type="match status" value="2"/>
</dbReference>
<keyword evidence="5" id="KW-0732">Signal</keyword>
<evidence type="ECO:0000256" key="2">
    <source>
        <dbReference type="ARBA" id="ARBA00022448"/>
    </source>
</evidence>
<protein>
    <submittedName>
        <fullName evidence="7">Nitrate transporter</fullName>
    </submittedName>
</protein>
<dbReference type="CDD" id="cd13553">
    <property type="entry name" value="PBP2_NrtA_CpmA_like"/>
    <property type="match status" value="1"/>
</dbReference>
<dbReference type="InterPro" id="IPR044527">
    <property type="entry name" value="NrtA/CpmA_ABC-bd_dom"/>
</dbReference>
<organism evidence="7 8">
    <name type="scientific">Massilia eurypsychrophila</name>
    <dbReference type="NCBI Taxonomy" id="1485217"/>
    <lineage>
        <taxon>Bacteria</taxon>
        <taxon>Pseudomonadati</taxon>
        <taxon>Pseudomonadota</taxon>
        <taxon>Betaproteobacteria</taxon>
        <taxon>Burkholderiales</taxon>
        <taxon>Oxalobacteraceae</taxon>
        <taxon>Telluria group</taxon>
        <taxon>Massilia</taxon>
    </lineage>
</organism>
<comment type="subcellular location">
    <subcellularLocation>
        <location evidence="1">Endomembrane system</location>
    </subcellularLocation>
</comment>
<keyword evidence="3" id="KW-1003">Cell membrane</keyword>
<evidence type="ECO:0000313" key="8">
    <source>
        <dbReference type="Proteomes" id="UP000230390"/>
    </source>
</evidence>
<keyword evidence="2" id="KW-0813">Transport</keyword>
<evidence type="ECO:0000313" key="7">
    <source>
        <dbReference type="EMBL" id="PIL43377.1"/>
    </source>
</evidence>
<sequence>MAGVANAGVGAPEQEIVRVGFMPLTDCASLVMASVLGFDQRYGIRIELCREMSWSSVRDKLCDGALDASHALYGLVTGAHLGFGARQRDMAVLMGLSQNGQAITLSRRLASRGAVDGPSLKALLAVTERRMTFAHTFPGGNHALLLNYWLAAHGIDPQHDVRLVTLPPSQMAASLEAGHLDGFCAGEPWSARAVQDNCGVTASTSQQIWRNHPGKVLGASADFARRSPRTCIALVAAVLDAARWIEADEAHREAAAEVLASPAYINAAQELIAARLLGRYQDGLGKSWTDHDRLRFHGEGDVNFPWLSDAMWFMTQQRRWGMLKTDPDYLAVAGAINQVELYREAAELSGTPVPAGVMRSSTLMDGKP</sequence>
<proteinExistence type="predicted"/>
<evidence type="ECO:0000256" key="5">
    <source>
        <dbReference type="ARBA" id="ARBA00022729"/>
    </source>
</evidence>
<evidence type="ECO:0000256" key="6">
    <source>
        <dbReference type="ARBA" id="ARBA00023136"/>
    </source>
</evidence>
<evidence type="ECO:0000256" key="3">
    <source>
        <dbReference type="ARBA" id="ARBA00022475"/>
    </source>
</evidence>
<dbReference type="Proteomes" id="UP000230390">
    <property type="component" value="Unassembled WGS sequence"/>
</dbReference>
<dbReference type="PANTHER" id="PTHR30024:SF7">
    <property type="entry name" value="NITRATE_NITRITE BINDING PROTEIN NRTA"/>
    <property type="match status" value="1"/>
</dbReference>
<evidence type="ECO:0000256" key="4">
    <source>
        <dbReference type="ARBA" id="ARBA00022519"/>
    </source>
</evidence>
<dbReference type="GO" id="GO:0012505">
    <property type="term" value="C:endomembrane system"/>
    <property type="evidence" value="ECO:0007669"/>
    <property type="project" value="UniProtKB-SubCell"/>
</dbReference>
<keyword evidence="6" id="KW-0472">Membrane</keyword>
<evidence type="ECO:0000256" key="1">
    <source>
        <dbReference type="ARBA" id="ARBA00004308"/>
    </source>
</evidence>
<keyword evidence="4" id="KW-0997">Cell inner membrane</keyword>
<dbReference type="EMBL" id="PDOC01000014">
    <property type="protein sequence ID" value="PIL43377.1"/>
    <property type="molecule type" value="Genomic_DNA"/>
</dbReference>
<comment type="caution">
    <text evidence="7">The sequence shown here is derived from an EMBL/GenBank/DDBJ whole genome shotgun (WGS) entry which is preliminary data.</text>
</comment>
<name>A0A2G8TBE1_9BURK</name>
<dbReference type="RefSeq" id="WP_099791136.1">
    <property type="nucleotide sequence ID" value="NZ_JBHLYV010000096.1"/>
</dbReference>
<keyword evidence="8" id="KW-1185">Reference proteome</keyword>
<dbReference type="AlphaFoldDB" id="A0A2G8TBE1"/>
<dbReference type="OrthoDB" id="9789215at2"/>
<dbReference type="SUPFAM" id="SSF53850">
    <property type="entry name" value="Periplasmic binding protein-like II"/>
    <property type="match status" value="1"/>
</dbReference>
<reference evidence="7 8" key="1">
    <citation type="submission" date="2017-10" db="EMBL/GenBank/DDBJ databases">
        <title>Massilia psychrophilum sp. nov., a novel purple-pigmented bacterium isolated from Tianshan glacier, Xinjiang Municipality, China.</title>
        <authorList>
            <person name="Wang H."/>
        </authorList>
    </citation>
    <scope>NUCLEOTIDE SEQUENCE [LARGE SCALE GENOMIC DNA]</scope>
    <source>
        <strain evidence="7 8">JCM 30074</strain>
    </source>
</reference>
<dbReference type="Pfam" id="PF13379">
    <property type="entry name" value="NMT1_2"/>
    <property type="match status" value="1"/>
</dbReference>
<gene>
    <name evidence="7" type="ORF">CR105_19150</name>
</gene>
<dbReference type="PANTHER" id="PTHR30024">
    <property type="entry name" value="ALIPHATIC SULFONATES-BINDING PROTEIN-RELATED"/>
    <property type="match status" value="1"/>
</dbReference>